<gene>
    <name evidence="2" type="ORF">GRO01_15280</name>
</gene>
<name>A0A4Y3M3T3_9PROT</name>
<keyword evidence="1" id="KW-0732">Signal</keyword>
<organism evidence="2 3">
    <name type="scientific">Gluconobacter roseus NBRC 3990</name>
    <dbReference type="NCBI Taxonomy" id="1307950"/>
    <lineage>
        <taxon>Bacteria</taxon>
        <taxon>Pseudomonadati</taxon>
        <taxon>Pseudomonadota</taxon>
        <taxon>Alphaproteobacteria</taxon>
        <taxon>Acetobacterales</taxon>
        <taxon>Acetobacteraceae</taxon>
        <taxon>Gluconobacter</taxon>
    </lineage>
</organism>
<feature type="signal peptide" evidence="1">
    <location>
        <begin position="1"/>
        <end position="21"/>
    </location>
</feature>
<feature type="chain" id="PRO_5021473136" evidence="1">
    <location>
        <begin position="22"/>
        <end position="107"/>
    </location>
</feature>
<reference evidence="2 3" key="1">
    <citation type="submission" date="2019-06" db="EMBL/GenBank/DDBJ databases">
        <title>Whole genome shotgun sequence of Gluconobacter roseus NBRC 3990.</title>
        <authorList>
            <person name="Hosoyama A."/>
            <person name="Uohara A."/>
            <person name="Ohji S."/>
            <person name="Ichikawa N."/>
        </authorList>
    </citation>
    <scope>NUCLEOTIDE SEQUENCE [LARGE SCALE GENOMIC DNA]</scope>
    <source>
        <strain evidence="2 3">NBRC 3990</strain>
    </source>
</reference>
<evidence type="ECO:0000256" key="1">
    <source>
        <dbReference type="SAM" id="SignalP"/>
    </source>
</evidence>
<dbReference type="Proteomes" id="UP000320772">
    <property type="component" value="Unassembled WGS sequence"/>
</dbReference>
<sequence length="107" mass="11033">MLPMRRLLLAIPLIVATPALAQSQAAMPVEPFTEGQRAGIPSRPLVVLTVSQALPVASLPASCTDGQLVLATDGRTPMQDAGKGTGVVARCLSKAWLSTVDGKAVQS</sequence>
<comment type="caution">
    <text evidence="2">The sequence shown here is derived from an EMBL/GenBank/DDBJ whole genome shotgun (WGS) entry which is preliminary data.</text>
</comment>
<proteinExistence type="predicted"/>
<protein>
    <submittedName>
        <fullName evidence="2">Uncharacterized protein</fullName>
    </submittedName>
</protein>
<dbReference type="EMBL" id="BJLY01000002">
    <property type="protein sequence ID" value="GEB03952.1"/>
    <property type="molecule type" value="Genomic_DNA"/>
</dbReference>
<dbReference type="AlphaFoldDB" id="A0A4Y3M3T3"/>
<evidence type="ECO:0000313" key="3">
    <source>
        <dbReference type="Proteomes" id="UP000320772"/>
    </source>
</evidence>
<accession>A0A4Y3M3T3</accession>
<evidence type="ECO:0000313" key="2">
    <source>
        <dbReference type="EMBL" id="GEB03952.1"/>
    </source>
</evidence>
<keyword evidence="3" id="KW-1185">Reference proteome</keyword>